<evidence type="ECO:0000256" key="1">
    <source>
        <dbReference type="SAM" id="MobiDB-lite"/>
    </source>
</evidence>
<sequence>MKVNGHSQKGLTPVGSKKSSKHKLRIINALQPPTLWRNAKT</sequence>
<feature type="compositionally biased region" description="Polar residues" evidence="1">
    <location>
        <begin position="1"/>
        <end position="10"/>
    </location>
</feature>
<comment type="caution">
    <text evidence="2">The sequence shown here is derived from an EMBL/GenBank/DDBJ whole genome shotgun (WGS) entry which is preliminary data.</text>
</comment>
<feature type="region of interest" description="Disordered" evidence="1">
    <location>
        <begin position="1"/>
        <end position="41"/>
    </location>
</feature>
<name>A0AAV3V0W2_9ALTE</name>
<organism evidence="2 3">
    <name type="scientific">Paraglaciecola chathamensis S18K6</name>
    <dbReference type="NCBI Taxonomy" id="1127672"/>
    <lineage>
        <taxon>Bacteria</taxon>
        <taxon>Pseudomonadati</taxon>
        <taxon>Pseudomonadota</taxon>
        <taxon>Gammaproteobacteria</taxon>
        <taxon>Alteromonadales</taxon>
        <taxon>Alteromonadaceae</taxon>
        <taxon>Paraglaciecola</taxon>
    </lineage>
</organism>
<accession>A0AAV3V0W2</accession>
<evidence type="ECO:0000313" key="2">
    <source>
        <dbReference type="EMBL" id="GAC10686.1"/>
    </source>
</evidence>
<proteinExistence type="predicted"/>
<dbReference type="AlphaFoldDB" id="A0AAV3V0W2"/>
<evidence type="ECO:0000313" key="3">
    <source>
        <dbReference type="Proteomes" id="UP000006320"/>
    </source>
</evidence>
<protein>
    <submittedName>
        <fullName evidence="2">Uncharacterized protein</fullName>
    </submittedName>
</protein>
<gene>
    <name evidence="2" type="ORF">GCHA_2743</name>
</gene>
<reference evidence="2 3" key="1">
    <citation type="journal article" date="2017" name="Antonie Van Leeuwenhoek">
        <title>Rhizobium rhizosphaerae sp. nov., a novel species isolated from rice rhizosphere.</title>
        <authorList>
            <person name="Zhao J.J."/>
            <person name="Zhang J."/>
            <person name="Zhang R.J."/>
            <person name="Zhang C.W."/>
            <person name="Yin H.Q."/>
            <person name="Zhang X.X."/>
        </authorList>
    </citation>
    <scope>NUCLEOTIDE SEQUENCE [LARGE SCALE GENOMIC DNA]</scope>
    <source>
        <strain evidence="2 3">S18K6</strain>
    </source>
</reference>
<dbReference type="Proteomes" id="UP000006320">
    <property type="component" value="Unassembled WGS sequence"/>
</dbReference>
<dbReference type="EMBL" id="BAEM01000034">
    <property type="protein sequence ID" value="GAC10686.1"/>
    <property type="molecule type" value="Genomic_DNA"/>
</dbReference>